<name>A0A6N6JE31_9RHOB</name>
<dbReference type="GO" id="GO:0016887">
    <property type="term" value="F:ATP hydrolysis activity"/>
    <property type="evidence" value="ECO:0007669"/>
    <property type="project" value="InterPro"/>
</dbReference>
<gene>
    <name evidence="4" type="ORF">KIN_11640</name>
</gene>
<accession>A0A6N6JE31</accession>
<dbReference type="GO" id="GO:0005886">
    <property type="term" value="C:plasma membrane"/>
    <property type="evidence" value="ECO:0007669"/>
    <property type="project" value="TreeGrafter"/>
</dbReference>
<feature type="domain" description="ABC transporter" evidence="3">
    <location>
        <begin position="6"/>
        <end position="233"/>
    </location>
</feature>
<evidence type="ECO:0000313" key="5">
    <source>
        <dbReference type="Proteomes" id="UP000436822"/>
    </source>
</evidence>
<dbReference type="AlphaFoldDB" id="A0A6N6JE31"/>
<protein>
    <submittedName>
        <fullName evidence="4">ABC transporter ATP-binding protein</fullName>
    </submittedName>
</protein>
<keyword evidence="2 4" id="KW-0067">ATP-binding</keyword>
<dbReference type="PANTHER" id="PTHR24220">
    <property type="entry name" value="IMPORT ATP-BINDING PROTEIN"/>
    <property type="match status" value="1"/>
</dbReference>
<dbReference type="PROSITE" id="PS50893">
    <property type="entry name" value="ABC_TRANSPORTER_2"/>
    <property type="match status" value="1"/>
</dbReference>
<dbReference type="EMBL" id="BLJE01000001">
    <property type="protein sequence ID" value="GFE64090.1"/>
    <property type="molecule type" value="Genomic_DNA"/>
</dbReference>
<dbReference type="Pfam" id="PF00005">
    <property type="entry name" value="ABC_tran"/>
    <property type="match status" value="1"/>
</dbReference>
<dbReference type="InterPro" id="IPR003439">
    <property type="entry name" value="ABC_transporter-like_ATP-bd"/>
</dbReference>
<evidence type="ECO:0000256" key="2">
    <source>
        <dbReference type="ARBA" id="ARBA00022840"/>
    </source>
</evidence>
<dbReference type="SUPFAM" id="SSF52540">
    <property type="entry name" value="P-loop containing nucleoside triphosphate hydrolases"/>
    <property type="match status" value="1"/>
</dbReference>
<dbReference type="PROSITE" id="PS00211">
    <property type="entry name" value="ABC_TRANSPORTER_1"/>
    <property type="match status" value="1"/>
</dbReference>
<dbReference type="InterPro" id="IPR017871">
    <property type="entry name" value="ABC_transporter-like_CS"/>
</dbReference>
<dbReference type="RefSeq" id="WP_243144822.1">
    <property type="nucleotide sequence ID" value="NZ_BLJE01000001.1"/>
</dbReference>
<dbReference type="Proteomes" id="UP000436822">
    <property type="component" value="Unassembled WGS sequence"/>
</dbReference>
<keyword evidence="5" id="KW-1185">Reference proteome</keyword>
<dbReference type="InterPro" id="IPR015854">
    <property type="entry name" value="ABC_transpr_LolD-like"/>
</dbReference>
<dbReference type="Gene3D" id="3.40.50.300">
    <property type="entry name" value="P-loop containing nucleotide triphosphate hydrolases"/>
    <property type="match status" value="1"/>
</dbReference>
<organism evidence="4 5">
    <name type="scientific">Litoreibacter roseus</name>
    <dbReference type="NCBI Taxonomy" id="2601869"/>
    <lineage>
        <taxon>Bacteria</taxon>
        <taxon>Pseudomonadati</taxon>
        <taxon>Pseudomonadota</taxon>
        <taxon>Alphaproteobacteria</taxon>
        <taxon>Rhodobacterales</taxon>
        <taxon>Roseobacteraceae</taxon>
        <taxon>Litoreibacter</taxon>
    </lineage>
</organism>
<evidence type="ECO:0000313" key="4">
    <source>
        <dbReference type="EMBL" id="GFE64090.1"/>
    </source>
</evidence>
<dbReference type="PANTHER" id="PTHR24220:SF659">
    <property type="entry name" value="TRANSPORTER, PUTATIVE-RELATED"/>
    <property type="match status" value="1"/>
</dbReference>
<dbReference type="GO" id="GO:0022857">
    <property type="term" value="F:transmembrane transporter activity"/>
    <property type="evidence" value="ECO:0007669"/>
    <property type="project" value="TreeGrafter"/>
</dbReference>
<dbReference type="GO" id="GO:0005524">
    <property type="term" value="F:ATP binding"/>
    <property type="evidence" value="ECO:0007669"/>
    <property type="project" value="UniProtKB-KW"/>
</dbReference>
<proteinExistence type="predicted"/>
<keyword evidence="1" id="KW-0547">Nucleotide-binding</keyword>
<comment type="caution">
    <text evidence="4">The sequence shown here is derived from an EMBL/GenBank/DDBJ whole genome shotgun (WGS) entry which is preliminary data.</text>
</comment>
<evidence type="ECO:0000256" key="1">
    <source>
        <dbReference type="ARBA" id="ARBA00022741"/>
    </source>
</evidence>
<dbReference type="InterPro" id="IPR003593">
    <property type="entry name" value="AAA+_ATPase"/>
</dbReference>
<evidence type="ECO:0000259" key="3">
    <source>
        <dbReference type="PROSITE" id="PS50893"/>
    </source>
</evidence>
<reference evidence="4 5" key="1">
    <citation type="submission" date="2019-12" db="EMBL/GenBank/DDBJ databases">
        <title>Litoreibacter badius sp. nov., a novel bacteriochlorophyll a-containing bacterium in the genus Litoreibacter.</title>
        <authorList>
            <person name="Kanamuro M."/>
            <person name="Takabe Y."/>
            <person name="Mori K."/>
            <person name="Takaichi S."/>
            <person name="Hanada S."/>
        </authorList>
    </citation>
    <scope>NUCLEOTIDE SEQUENCE [LARGE SCALE GENOMIC DNA]</scope>
    <source>
        <strain evidence="4 5">K6</strain>
    </source>
</reference>
<dbReference type="SMART" id="SM00382">
    <property type="entry name" value="AAA"/>
    <property type="match status" value="1"/>
</dbReference>
<dbReference type="InterPro" id="IPR027417">
    <property type="entry name" value="P-loop_NTPase"/>
</dbReference>
<sequence>MGGQVVHIRNLGVRLGPELAVIVEAMDMSAGDVVVLDAESGAGKSTALGLIAGAIPASAFDGTVHCLSNTEITPHAPRLDYGSPDRIGFVLQTNILLPYLTALENIRLPVEIAGQTLDTAWLTHLLGALGLSGLEYRKPTEISVGQRQRVAIARALLGRPDLLLLDEPVSALDPGNVGQVEALIEVLAEDAKSAVILASHQAARGAFAGARRAHHRVEQRDGVTHSIFAMETV</sequence>